<keyword evidence="2" id="KW-1185">Reference proteome</keyword>
<reference evidence="2" key="1">
    <citation type="journal article" date="2023" name="Nat. Plants">
        <title>Single-cell RNA sequencing provides a high-resolution roadmap for understanding the multicellular compartmentation of specialized metabolism.</title>
        <authorList>
            <person name="Sun S."/>
            <person name="Shen X."/>
            <person name="Li Y."/>
            <person name="Li Y."/>
            <person name="Wang S."/>
            <person name="Li R."/>
            <person name="Zhang H."/>
            <person name="Shen G."/>
            <person name="Guo B."/>
            <person name="Wei J."/>
            <person name="Xu J."/>
            <person name="St-Pierre B."/>
            <person name="Chen S."/>
            <person name="Sun C."/>
        </authorList>
    </citation>
    <scope>NUCLEOTIDE SEQUENCE [LARGE SCALE GENOMIC DNA]</scope>
</reference>
<evidence type="ECO:0000313" key="2">
    <source>
        <dbReference type="Proteomes" id="UP001060085"/>
    </source>
</evidence>
<name>A0ACC0B3C0_CATRO</name>
<comment type="caution">
    <text evidence="1">The sequence shown here is derived from an EMBL/GenBank/DDBJ whole genome shotgun (WGS) entry which is preliminary data.</text>
</comment>
<organism evidence="1 2">
    <name type="scientific">Catharanthus roseus</name>
    <name type="common">Madagascar periwinkle</name>
    <name type="synonym">Vinca rosea</name>
    <dbReference type="NCBI Taxonomy" id="4058"/>
    <lineage>
        <taxon>Eukaryota</taxon>
        <taxon>Viridiplantae</taxon>
        <taxon>Streptophyta</taxon>
        <taxon>Embryophyta</taxon>
        <taxon>Tracheophyta</taxon>
        <taxon>Spermatophyta</taxon>
        <taxon>Magnoliopsida</taxon>
        <taxon>eudicotyledons</taxon>
        <taxon>Gunneridae</taxon>
        <taxon>Pentapetalae</taxon>
        <taxon>asterids</taxon>
        <taxon>lamiids</taxon>
        <taxon>Gentianales</taxon>
        <taxon>Apocynaceae</taxon>
        <taxon>Rauvolfioideae</taxon>
        <taxon>Vinceae</taxon>
        <taxon>Catharanthinae</taxon>
        <taxon>Catharanthus</taxon>
    </lineage>
</organism>
<sequence length="2055" mass="219298">MLFASGNGDDNSVLALSIEKDPDKIQFLLGEEETEVPPCCLLICLTLDGKLALFHFASLQRTSNESEQFSYSAVGASISPDVADLLEEEYASHEVLSENKLSLVSSSEYRGESVEKIGLSFQTNDGSRNEVRRGGEISSQINQPSASFQTLKDDDHLKFPGMKLNHDKHSLPSISLEKSGPKSEPSPFRMSQSVGLGTADRNVCETKTPEFLEAISHADSFSGKVLTDLSSQSMSKSLQTVGGVQYPANVAPTDPGSASSFSWSTGKDAPLKSTNERSSSLSTSSIQRKSSGNFAAGLFPHPSQTKGTAGLSFPMNSSGQKSPTVAADVYGSSQVLPQENFASAKPSKSRFNEEITTTSPRTMLASSEQILPKKFRNVEDMTNQMDRLLEGIEKMGGFKDASIAVQKKSVEKLEEGLWNLSEKCTMWRGVLDEQLKETQLLLDKTVQVLARKIYIKGVLKQATDTQYWDLWNCQKLSSELELKRQHILEVNQELTKQLLELERHLNAVELNKFGERGGFQENRRAMRSRPGNTSLSISYFSWLHASCKLSTFTSMISLGVEFNVKVLFCRQFESLHSLYSTAGAQLAAAEKLSECLSKQMAALSIKSPARKANVKKELFETIGLMYDAAPYSSPGKDRAFGSPALNQLSASSFSTAAKEESKKYQVTPGKISEPETVRRRRESLDQDLRKITEHSLTSIPVMQNLSRYQPPKTTVKRILLQEDGGKTSTKKSLSKMDEQYLKVPQTESAVLDKSVKPTYQSRNQAVPSTLAKQPIGQPSTPLFRWAEHTEKLPASLQQSASSKIVAPHNSIDARALSDENSRSRLSVKKLPDFSNLGDSGLLSESGVGLHDSFPRPSRNRPETVESNKNWVKVPDFSGKEFGDSGFIIKPERNTSFLFESDSRKVLSSPAGTFGSTPGFSGKISQFKIAATESHPVQSISSSAAVQSSSTLPSSANILTTSSSAKPSITASSRSISSTKFGISSPENLDANQKSSQPKTSVSPSFSFPSTFSFSPSKDDALSSANPAAINESSVSPESASPSNVALFDSEKNETTTPQITVSNPSLSTGESLKALASVTQPKLPTGTSAVKLEHAQPSIQTTEPVVTLKSDNQLSSGRISTSVMDLASNDKSQLLSTFHVNSTAAVQNSEISNDGRSLDVVTQEDEMEEEAPESSLATELSLGNLSGFGIGSAPASNTEKPSPFGLGVINKSATPVSSPFPPSAPTGELFRPASFSFQSPVSSQPLQPANLGSFSSGFITGSTNQVSAPSGFGQPAQFGVGQKALGSVLGSFGQSRQLGGGLPGSGISSPNSFGSGFPGVSSSGFGGGFATAASAGGGFSSLATGGGVGFASAATAGGGFASLATAGSGAGFGGAAQAGGGGFAAAATGRVGFGGAATSGSGFTGAGLTGSAGFGGFGNQQGAGGFGAFGNSSAATTGRPPVTNASIVYKDPKQATEARVEDLLKRMNLEEKIGQMIQLDREGLSAEIVKSQYIGSILSGGGSAPLLNATAKDWMDMVNGFQKAAMSTRLQIPILYGTDAVHGHNNVYKATIFPHNIGLGVTRDPELIKKIGAATALECRATGIQYAFAPCVAVCRDPRWGRCYESYSEDHVIVQQMTEIVSGLQGDIPKNYPKDYPFVGGKKKVVGCAKHYVGDGGTVKGINENNTVIGWQGLLRIHMPGYVDSIEKGVATVMISFSSWNGKKMHANYDLITKYLKDTLGFKGFVISDWQGIDRITDPPHANYTYSVEASIKAGLDMIMIPYNYTEFSSILNDLVQKNYIPMSRIDDAVRRILRVKFISGVFESPYADTSLANKLGSKEHRKLAREAVRKSLVLLKNGKDPKSPMLPLPKKTHKILVAGSHANDLGLQCGGWTITWHGAPGNNWTIGTTILDGIKATIDPSTGLDYKKKPSAKMVKASRFDYAIVVIGETPYSETQGDDPNLTISEQSLTTMQNVCKNVKCVVVLVSGRPLVIEPYLSDIDALVAAWLPGSEGNGVSDVLFGDYGFTGKLARTWFKNVDQLPMNVGDSHYDPLFPFGFGIITKPSASSSPNEDL</sequence>
<dbReference type="Proteomes" id="UP001060085">
    <property type="component" value="Linkage Group LG04"/>
</dbReference>
<dbReference type="EMBL" id="CM044704">
    <property type="protein sequence ID" value="KAI5667150.1"/>
    <property type="molecule type" value="Genomic_DNA"/>
</dbReference>
<evidence type="ECO:0000313" key="1">
    <source>
        <dbReference type="EMBL" id="KAI5667150.1"/>
    </source>
</evidence>
<protein>
    <submittedName>
        <fullName evidence="1">Uncharacterized protein</fullName>
    </submittedName>
</protein>
<accession>A0ACC0B3C0</accession>
<gene>
    <name evidence="1" type="ORF">M9H77_17003</name>
</gene>
<proteinExistence type="predicted"/>